<dbReference type="EMBL" id="RXPE01000023">
    <property type="protein sequence ID" value="RTR25668.1"/>
    <property type="molecule type" value="Genomic_DNA"/>
</dbReference>
<gene>
    <name evidence="2" type="ORF">EJ104_10025</name>
</gene>
<accession>A0A3S0I660</accession>
<reference evidence="2 3" key="1">
    <citation type="submission" date="2018-12" db="EMBL/GenBank/DDBJ databases">
        <title>Deinococcus radiophilus ATCC 27603 genome sequencing and assembly.</title>
        <authorList>
            <person name="Maclea K.S."/>
            <person name="Maynard C.R."/>
        </authorList>
    </citation>
    <scope>NUCLEOTIDE SEQUENCE [LARGE SCALE GENOMIC DNA]</scope>
    <source>
        <strain evidence="2 3">ATCC 27603</strain>
    </source>
</reference>
<name>A0A3S0I660_9DEIO</name>
<proteinExistence type="predicted"/>
<dbReference type="Proteomes" id="UP000277766">
    <property type="component" value="Unassembled WGS sequence"/>
</dbReference>
<keyword evidence="3" id="KW-1185">Reference proteome</keyword>
<evidence type="ECO:0000256" key="1">
    <source>
        <dbReference type="SAM" id="MobiDB-lite"/>
    </source>
</evidence>
<dbReference type="OrthoDB" id="63033at2"/>
<comment type="caution">
    <text evidence="2">The sequence shown here is derived from an EMBL/GenBank/DDBJ whole genome shotgun (WGS) entry which is preliminary data.</text>
</comment>
<sequence length="248" mass="26842">MLRLERDGKTFQGSLADLAAALRAGELIPGEVPLLALTQAVLNQLQSGPGWIQGEVSGPPAELLPPLAAVIALKTRLLLPTPQSNDPAPEDDLQADWDEMTSGLEALAELEQAVQFLSGRRAARQGLIPAPVPRPGLDLPRQQRPRRQGQNLSRLLEAARAAVREVDVPLLARERLSLRGALNALVAFGKRLRHFTFGGITAQDWGERTTYFAALLEGLKTGELQAEQSEPFGEIRIELITPAEPPQG</sequence>
<protein>
    <submittedName>
        <fullName evidence="2">Segregation/condensation protein A</fullName>
    </submittedName>
</protein>
<organism evidence="2 3">
    <name type="scientific">Deinococcus radiophilus</name>
    <dbReference type="NCBI Taxonomy" id="32062"/>
    <lineage>
        <taxon>Bacteria</taxon>
        <taxon>Thermotogati</taxon>
        <taxon>Deinococcota</taxon>
        <taxon>Deinococci</taxon>
        <taxon>Deinococcales</taxon>
        <taxon>Deinococcaceae</taxon>
        <taxon>Deinococcus</taxon>
    </lineage>
</organism>
<evidence type="ECO:0000313" key="3">
    <source>
        <dbReference type="Proteomes" id="UP000277766"/>
    </source>
</evidence>
<feature type="compositionally biased region" description="Low complexity" evidence="1">
    <location>
        <begin position="135"/>
        <end position="149"/>
    </location>
</feature>
<dbReference type="AlphaFoldDB" id="A0A3S0I660"/>
<evidence type="ECO:0000313" key="2">
    <source>
        <dbReference type="EMBL" id="RTR25668.1"/>
    </source>
</evidence>
<feature type="region of interest" description="Disordered" evidence="1">
    <location>
        <begin position="127"/>
        <end position="149"/>
    </location>
</feature>